<reference evidence="7 8" key="1">
    <citation type="journal article" date="2004" name="Science">
        <title>The genome of the diatom Thalassiosira pseudonana: ecology, evolution, and metabolism.</title>
        <authorList>
            <person name="Armbrust E.V."/>
            <person name="Berges J.A."/>
            <person name="Bowler C."/>
            <person name="Green B.R."/>
            <person name="Martinez D."/>
            <person name="Putnam N.H."/>
            <person name="Zhou S."/>
            <person name="Allen A.E."/>
            <person name="Apt K.E."/>
            <person name="Bechner M."/>
            <person name="Brzezinski M.A."/>
            <person name="Chaal B.K."/>
            <person name="Chiovitti A."/>
            <person name="Davis A.K."/>
            <person name="Demarest M.S."/>
            <person name="Detter J.C."/>
            <person name="Glavina T."/>
            <person name="Goodstein D."/>
            <person name="Hadi M.Z."/>
            <person name="Hellsten U."/>
            <person name="Hildebrand M."/>
            <person name="Jenkins B.D."/>
            <person name="Jurka J."/>
            <person name="Kapitonov V.V."/>
            <person name="Kroger N."/>
            <person name="Lau W.W."/>
            <person name="Lane T.W."/>
            <person name="Larimer F.W."/>
            <person name="Lippmeier J.C."/>
            <person name="Lucas S."/>
            <person name="Medina M."/>
            <person name="Montsant A."/>
            <person name="Obornik M."/>
            <person name="Parker M.S."/>
            <person name="Palenik B."/>
            <person name="Pazour G.J."/>
            <person name="Richardson P.M."/>
            <person name="Rynearson T.A."/>
            <person name="Saito M.A."/>
            <person name="Schwartz D.C."/>
            <person name="Thamatrakoln K."/>
            <person name="Valentin K."/>
            <person name="Vardi A."/>
            <person name="Wilkerson F.P."/>
            <person name="Rokhsar D.S."/>
        </authorList>
    </citation>
    <scope>NUCLEOTIDE SEQUENCE [LARGE SCALE GENOMIC DNA]</scope>
    <source>
        <strain evidence="7 8">CCMP1335</strain>
    </source>
</reference>
<keyword evidence="4" id="KW-0472">Membrane</keyword>
<accession>B8C3Y4</accession>
<dbReference type="KEGG" id="tps:THAPSDRAFT_5805"/>
<dbReference type="GeneID" id="7444923"/>
<keyword evidence="3" id="KW-0793">Thylakoid</keyword>
<dbReference type="RefSeq" id="XP_002290453.1">
    <property type="nucleotide sequence ID" value="XM_002290417.1"/>
</dbReference>
<proteinExistence type="inferred from homology"/>
<dbReference type="Gene3D" id="1.10.150.320">
    <property type="entry name" value="Photosystem II 12 kDa extrinsic protein"/>
    <property type="match status" value="1"/>
</dbReference>
<evidence type="ECO:0000256" key="6">
    <source>
        <dbReference type="SAM" id="SignalP"/>
    </source>
</evidence>
<dbReference type="SUPFAM" id="SSF81585">
    <property type="entry name" value="PsbU/PolX domain-like"/>
    <property type="match status" value="1"/>
</dbReference>
<dbReference type="GO" id="GO:0019898">
    <property type="term" value="C:extrinsic component of membrane"/>
    <property type="evidence" value="ECO:0007669"/>
    <property type="project" value="InterPro"/>
</dbReference>
<gene>
    <name evidence="7" type="ORF">THAPSDRAFT_5805</name>
</gene>
<feature type="chain" id="PRO_5002866276" description="Photosystem II 12 kDa extrinsic protein" evidence="6">
    <location>
        <begin position="17"/>
        <end position="171"/>
    </location>
</feature>
<dbReference type="GO" id="GO:0042549">
    <property type="term" value="P:photosystem II stabilization"/>
    <property type="evidence" value="ECO:0007669"/>
    <property type="project" value="InterPro"/>
</dbReference>
<comment type="subcellular location">
    <subcellularLocation>
        <location evidence="1">Membrane</location>
        <topology evidence="1">Peripheral membrane protein</topology>
    </subcellularLocation>
</comment>
<dbReference type="EMBL" id="CM000642">
    <property type="protein sequence ID" value="EED92205.1"/>
    <property type="molecule type" value="Genomic_DNA"/>
</dbReference>
<evidence type="ECO:0000256" key="2">
    <source>
        <dbReference type="ARBA" id="ARBA00010827"/>
    </source>
</evidence>
<dbReference type="Pfam" id="PF06514">
    <property type="entry name" value="PsbU"/>
    <property type="match status" value="1"/>
</dbReference>
<dbReference type="PaxDb" id="35128-Thaps5805"/>
<keyword evidence="6" id="KW-0732">Signal</keyword>
<dbReference type="InParanoid" id="B8C3Y4"/>
<organism evidence="7 8">
    <name type="scientific">Thalassiosira pseudonana</name>
    <name type="common">Marine diatom</name>
    <name type="synonym">Cyclotella nana</name>
    <dbReference type="NCBI Taxonomy" id="35128"/>
    <lineage>
        <taxon>Eukaryota</taxon>
        <taxon>Sar</taxon>
        <taxon>Stramenopiles</taxon>
        <taxon>Ochrophyta</taxon>
        <taxon>Bacillariophyta</taxon>
        <taxon>Coscinodiscophyceae</taxon>
        <taxon>Thalassiosirophycidae</taxon>
        <taxon>Thalassiosirales</taxon>
        <taxon>Thalassiosiraceae</taxon>
        <taxon>Thalassiosira</taxon>
    </lineage>
</organism>
<dbReference type="InterPro" id="IPR010527">
    <property type="entry name" value="PSII_PsbU"/>
</dbReference>
<evidence type="ECO:0000256" key="5">
    <source>
        <dbReference type="ARBA" id="ARBA00043089"/>
    </source>
</evidence>
<protein>
    <recommendedName>
        <fullName evidence="5">Photosystem II 12 kDa extrinsic protein</fullName>
    </recommendedName>
</protein>
<evidence type="ECO:0000256" key="3">
    <source>
        <dbReference type="ARBA" id="ARBA00023078"/>
    </source>
</evidence>
<dbReference type="HOGENOM" id="CLU_1566043_0_0_1"/>
<name>B8C3Y4_THAPS</name>
<evidence type="ECO:0000256" key="1">
    <source>
        <dbReference type="ARBA" id="ARBA00004170"/>
    </source>
</evidence>
<dbReference type="SMR" id="B8C3Y4"/>
<dbReference type="GO" id="GO:0009523">
    <property type="term" value="C:photosystem II"/>
    <property type="evidence" value="ECO:0007669"/>
    <property type="project" value="InterPro"/>
</dbReference>
<evidence type="ECO:0000313" key="8">
    <source>
        <dbReference type="Proteomes" id="UP000001449"/>
    </source>
</evidence>
<evidence type="ECO:0000256" key="4">
    <source>
        <dbReference type="ARBA" id="ARBA00023136"/>
    </source>
</evidence>
<dbReference type="Proteomes" id="UP000001449">
    <property type="component" value="Chromosome 5"/>
</dbReference>
<keyword evidence="8" id="KW-1185">Reference proteome</keyword>
<reference evidence="7 8" key="2">
    <citation type="journal article" date="2008" name="Nature">
        <title>The Phaeodactylum genome reveals the evolutionary history of diatom genomes.</title>
        <authorList>
            <person name="Bowler C."/>
            <person name="Allen A.E."/>
            <person name="Badger J.H."/>
            <person name="Grimwood J."/>
            <person name="Jabbari K."/>
            <person name="Kuo A."/>
            <person name="Maheswari U."/>
            <person name="Martens C."/>
            <person name="Maumus F."/>
            <person name="Otillar R.P."/>
            <person name="Rayko E."/>
            <person name="Salamov A."/>
            <person name="Vandepoele K."/>
            <person name="Beszteri B."/>
            <person name="Gruber A."/>
            <person name="Heijde M."/>
            <person name="Katinka M."/>
            <person name="Mock T."/>
            <person name="Valentin K."/>
            <person name="Verret F."/>
            <person name="Berges J.A."/>
            <person name="Brownlee C."/>
            <person name="Cadoret J.P."/>
            <person name="Chiovitti A."/>
            <person name="Choi C.J."/>
            <person name="Coesel S."/>
            <person name="De Martino A."/>
            <person name="Detter J.C."/>
            <person name="Durkin C."/>
            <person name="Falciatore A."/>
            <person name="Fournet J."/>
            <person name="Haruta M."/>
            <person name="Huysman M.J."/>
            <person name="Jenkins B.D."/>
            <person name="Jiroutova K."/>
            <person name="Jorgensen R.E."/>
            <person name="Joubert Y."/>
            <person name="Kaplan A."/>
            <person name="Kroger N."/>
            <person name="Kroth P.G."/>
            <person name="La Roche J."/>
            <person name="Lindquist E."/>
            <person name="Lommer M."/>
            <person name="Martin-Jezequel V."/>
            <person name="Lopez P.J."/>
            <person name="Lucas S."/>
            <person name="Mangogna M."/>
            <person name="McGinnis K."/>
            <person name="Medlin L.K."/>
            <person name="Montsant A."/>
            <person name="Oudot-Le Secq M.P."/>
            <person name="Napoli C."/>
            <person name="Obornik M."/>
            <person name="Parker M.S."/>
            <person name="Petit J.L."/>
            <person name="Porcel B.M."/>
            <person name="Poulsen N."/>
            <person name="Robison M."/>
            <person name="Rychlewski L."/>
            <person name="Rynearson T.A."/>
            <person name="Schmutz J."/>
            <person name="Shapiro H."/>
            <person name="Siaut M."/>
            <person name="Stanley M."/>
            <person name="Sussman M.R."/>
            <person name="Taylor A.R."/>
            <person name="Vardi A."/>
            <person name="von Dassow P."/>
            <person name="Vyverman W."/>
            <person name="Willis A."/>
            <person name="Wyrwicz L.S."/>
            <person name="Rokhsar D.S."/>
            <person name="Weissenbach J."/>
            <person name="Armbrust E.V."/>
            <person name="Green B.R."/>
            <person name="Van de Peer Y."/>
            <person name="Grigoriev I.V."/>
        </authorList>
    </citation>
    <scope>NUCLEOTIDE SEQUENCE [LARGE SCALE GENOMIC DNA]</scope>
    <source>
        <strain evidence="7 8">CCMP1335</strain>
    </source>
</reference>
<dbReference type="AlphaFoldDB" id="B8C3Y4"/>
<dbReference type="STRING" id="35128.B8C3Y4"/>
<feature type="signal peptide" evidence="6">
    <location>
        <begin position="1"/>
        <end position="16"/>
    </location>
</feature>
<dbReference type="eggNOG" id="ENOG502QYX2">
    <property type="taxonomic scope" value="Eukaryota"/>
</dbReference>
<evidence type="ECO:0000313" key="7">
    <source>
        <dbReference type="EMBL" id="EED92205.1"/>
    </source>
</evidence>
<sequence>MKLYFLIALPLPLVSAFFVPSTTSSLKTTELTAISRRDALLAGTGLVIGTMVRPNAASAGTANPFLEEEVNFEPSQMAKPDKVDINGAFVIDYQQFPGMYPHESHWSHFIFLTSAAGLIASHGPYRSIADVYKIPGITESDKAVVKKYEKFLTVLPPGRMFKERINQRQST</sequence>
<comment type="similarity">
    <text evidence="2">Belongs to the PsbU family.</text>
</comment>
<dbReference type="GO" id="GO:0015979">
    <property type="term" value="P:photosynthesis"/>
    <property type="evidence" value="ECO:0007669"/>
    <property type="project" value="InterPro"/>
</dbReference>